<reference evidence="3 4" key="1">
    <citation type="submission" date="2017-04" db="EMBL/GenBank/DDBJ databases">
        <title>Whole genome sequence of Bdellovibrio bacteriovorus strain SSB218315.</title>
        <authorList>
            <person name="Oyedara O."/>
            <person name="Rodriguez-Perez M.A."/>
        </authorList>
    </citation>
    <scope>NUCLEOTIDE SEQUENCE [LARGE SCALE GENOMIC DNA]</scope>
    <source>
        <strain evidence="3 4">SSB218315</strain>
    </source>
</reference>
<dbReference type="AlphaFoldDB" id="A0A1Z3N480"/>
<gene>
    <name evidence="3" type="ORF">B9G79_01235</name>
</gene>
<protein>
    <submittedName>
        <fullName evidence="3">Polyketide cyclase</fullName>
    </submittedName>
</protein>
<dbReference type="Pfam" id="PF08327">
    <property type="entry name" value="AHSA1"/>
    <property type="match status" value="1"/>
</dbReference>
<dbReference type="Gene3D" id="3.30.530.20">
    <property type="match status" value="1"/>
</dbReference>
<evidence type="ECO:0000256" key="1">
    <source>
        <dbReference type="ARBA" id="ARBA00006817"/>
    </source>
</evidence>
<dbReference type="SUPFAM" id="SSF55961">
    <property type="entry name" value="Bet v1-like"/>
    <property type="match status" value="1"/>
</dbReference>
<dbReference type="InterPro" id="IPR013538">
    <property type="entry name" value="ASHA1/2-like_C"/>
</dbReference>
<organism evidence="3 4">
    <name type="scientific">Bdellovibrio bacteriovorus</name>
    <dbReference type="NCBI Taxonomy" id="959"/>
    <lineage>
        <taxon>Bacteria</taxon>
        <taxon>Pseudomonadati</taxon>
        <taxon>Bdellovibrionota</taxon>
        <taxon>Bdellovibrionia</taxon>
        <taxon>Bdellovibrionales</taxon>
        <taxon>Pseudobdellovibrionaceae</taxon>
        <taxon>Bdellovibrio</taxon>
    </lineage>
</organism>
<feature type="domain" description="Activator of Hsp90 ATPase homologue 1/2-like C-terminal" evidence="2">
    <location>
        <begin position="17"/>
        <end position="157"/>
    </location>
</feature>
<dbReference type="RefSeq" id="WP_088563933.1">
    <property type="nucleotide sequence ID" value="NZ_CP020946.1"/>
</dbReference>
<evidence type="ECO:0000259" key="2">
    <source>
        <dbReference type="Pfam" id="PF08327"/>
    </source>
</evidence>
<evidence type="ECO:0000313" key="3">
    <source>
        <dbReference type="EMBL" id="ASD62283.1"/>
    </source>
</evidence>
<dbReference type="InterPro" id="IPR023393">
    <property type="entry name" value="START-like_dom_sf"/>
</dbReference>
<proteinExistence type="inferred from homology"/>
<evidence type="ECO:0000313" key="4">
    <source>
        <dbReference type="Proteomes" id="UP000197003"/>
    </source>
</evidence>
<accession>A0A1Z3N480</accession>
<name>A0A1Z3N480_BDEBC</name>
<dbReference type="OrthoDB" id="9805228at2"/>
<sequence length="160" mass="18224">MKIDPKLDLVLERVIDLTLEQVWKGWTTPEILTKWFCPEPWKTIEAEVDLKPGGIFRTVMQSPEGDKYPNVGCFLEVEKNKKLVWTDVLAPGFRPVPTVESGAGFPMTAFILLEEHQGKTKYTAVARHRSEEDLKKHEAMGFHEGWGICADQLVKVMKSL</sequence>
<dbReference type="Proteomes" id="UP000197003">
    <property type="component" value="Chromosome"/>
</dbReference>
<dbReference type="CDD" id="cd08896">
    <property type="entry name" value="SRPBCC_CalC_Aha1-like_3"/>
    <property type="match status" value="1"/>
</dbReference>
<comment type="similarity">
    <text evidence="1">Belongs to the AHA1 family.</text>
</comment>
<dbReference type="EMBL" id="CP020946">
    <property type="protein sequence ID" value="ASD62283.1"/>
    <property type="molecule type" value="Genomic_DNA"/>
</dbReference>